<dbReference type="Pfam" id="PF00931">
    <property type="entry name" value="NB-ARC"/>
    <property type="match status" value="1"/>
</dbReference>
<evidence type="ECO:0000256" key="5">
    <source>
        <dbReference type="SAM" id="MobiDB-lite"/>
    </source>
</evidence>
<dbReference type="SMART" id="SM00862">
    <property type="entry name" value="Trans_reg_C"/>
    <property type="match status" value="1"/>
</dbReference>
<accession>A0A8J3R3L5</accession>
<dbReference type="Pfam" id="PF13424">
    <property type="entry name" value="TPR_12"/>
    <property type="match status" value="4"/>
</dbReference>
<dbReference type="Gene3D" id="3.40.50.300">
    <property type="entry name" value="P-loop containing nucleotide triphosphate hydrolases"/>
    <property type="match status" value="1"/>
</dbReference>
<dbReference type="SMART" id="SM01043">
    <property type="entry name" value="BTAD"/>
    <property type="match status" value="1"/>
</dbReference>
<dbReference type="PRINTS" id="PR00364">
    <property type="entry name" value="DISEASERSIST"/>
</dbReference>
<reference evidence="7" key="1">
    <citation type="submission" date="2021-01" db="EMBL/GenBank/DDBJ databases">
        <title>Whole genome shotgun sequence of Rugosimonospora africana NBRC 104875.</title>
        <authorList>
            <person name="Komaki H."/>
            <person name="Tamura T."/>
        </authorList>
    </citation>
    <scope>NUCLEOTIDE SEQUENCE</scope>
    <source>
        <strain evidence="7">NBRC 104875</strain>
    </source>
</reference>
<dbReference type="PANTHER" id="PTHR47691:SF3">
    <property type="entry name" value="HTH-TYPE TRANSCRIPTIONAL REGULATOR RV0890C-RELATED"/>
    <property type="match status" value="1"/>
</dbReference>
<dbReference type="Pfam" id="PF00486">
    <property type="entry name" value="Trans_reg_C"/>
    <property type="match status" value="1"/>
</dbReference>
<feature type="domain" description="OmpR/PhoB-type" evidence="6">
    <location>
        <begin position="1"/>
        <end position="94"/>
    </location>
</feature>
<evidence type="ECO:0000256" key="2">
    <source>
        <dbReference type="ARBA" id="ARBA00023125"/>
    </source>
</evidence>
<sequence>MVRLGLLGPLLVLDETGREVTLPAARQRVLLAALALRANQVVPGETLTELVWDGSLPNAAAVTLRSYIRRLRQALGPAWAARIVTRAPGYLCLADEQELDVLAFEALCCQAGAALREQRWAQASDAAGQALSLWRGAPLLDAPSQMLRDAFVPRLDQVRVQVLEDQAEADLRLGRHERLVQPLRELVAQHPLRERFHIQLMLALACSGRRAEALTAYQEARKTLVAELGIEPGPELRTLHERILASDELRPEATPSGDHAPEPSPTTTAPRQLPAATRQFTGRSAELAWLTGLAPRAKPHGGTGGTVLICAIDGMAGIGKTALAVDAAHRVSGRFPDGQLFVDLHGYTKGYPPREPGDALSMLLRALEVPAQRIPEDTEERAALYRQCLTGTRTLIVLDNAHDEAQVRPLLPGEPGCLVLLTSRRRLKGLHDATVLALDVLPEPDALALLRTMLAPARSTADDLVLREIVELCGRLPLALRIAGALLRHRPHWTPQHLAALLRDQQRRMAPLTDGEHDLHAVFNLSYTKLDEQHQLLLRRLALIPGPDLGPYAAAALLDVDPHTATELLEDLVDHNLLLAHAPGRYRLHDLIRAHARTLAQRDPADERAATLDRLLHYYAHTAHTASIPLARYPRPAPDSAVPTHTPALPGPEAGRAWLRAERENLEAAYASGRDENGVALAAGLAEILRSDGPLDQARDMLQGAADTAHRHGHHAACATALTDLGIVRRLSGDLRGAGDALARSLEICRQIGHRSGEASALSELGMVELFGGDAAGAGDAAARAVTIFQEIGHRSGEATALIHWGVARRLAGDLSASSDALSRALEICRQIGHRSGEASALAEFGAARRMAGDLPAAANAHLQALKICREIGHRDGQATVLAELGIVRRLAGDLPGADDALTQALEIYRQFGHRPGEAHALTELGRVRHMAGDTPAATEAIHQALDIFRANGNRNNEAWALNHYAAAIAATGDLPQALALYRQALTMNRELNKPDDEARSLEGLGECHLTAGETEPAITHLRQALHIYQRHGMTLDADRVRNCLTDLKT</sequence>
<dbReference type="EMBL" id="BONZ01000105">
    <property type="protein sequence ID" value="GIH20765.1"/>
    <property type="molecule type" value="Genomic_DNA"/>
</dbReference>
<dbReference type="SUPFAM" id="SSF48452">
    <property type="entry name" value="TPR-like"/>
    <property type="match status" value="3"/>
</dbReference>
<dbReference type="PROSITE" id="PS50005">
    <property type="entry name" value="TPR"/>
    <property type="match status" value="1"/>
</dbReference>
<keyword evidence="3" id="KW-0802">TPR repeat</keyword>
<evidence type="ECO:0000313" key="7">
    <source>
        <dbReference type="EMBL" id="GIH20765.1"/>
    </source>
</evidence>
<dbReference type="SMART" id="SM00028">
    <property type="entry name" value="TPR"/>
    <property type="match status" value="8"/>
</dbReference>
<gene>
    <name evidence="7" type="ORF">Raf01_89370</name>
</gene>
<evidence type="ECO:0000259" key="6">
    <source>
        <dbReference type="PROSITE" id="PS51755"/>
    </source>
</evidence>
<dbReference type="InterPro" id="IPR027417">
    <property type="entry name" value="P-loop_NTPase"/>
</dbReference>
<proteinExistence type="inferred from homology"/>
<keyword evidence="2 4" id="KW-0238">DNA-binding</keyword>
<dbReference type="Proteomes" id="UP000642748">
    <property type="component" value="Unassembled WGS sequence"/>
</dbReference>
<feature type="repeat" description="TPR" evidence="3">
    <location>
        <begin position="999"/>
        <end position="1032"/>
    </location>
</feature>
<comment type="similarity">
    <text evidence="1">Belongs to the AfsR/DnrI/RedD regulatory family.</text>
</comment>
<dbReference type="GO" id="GO:0003677">
    <property type="term" value="F:DNA binding"/>
    <property type="evidence" value="ECO:0007669"/>
    <property type="project" value="UniProtKB-UniRule"/>
</dbReference>
<evidence type="ECO:0000256" key="4">
    <source>
        <dbReference type="PROSITE-ProRule" id="PRU01091"/>
    </source>
</evidence>
<dbReference type="PANTHER" id="PTHR47691">
    <property type="entry name" value="REGULATOR-RELATED"/>
    <property type="match status" value="1"/>
</dbReference>
<keyword evidence="8" id="KW-1185">Reference proteome</keyword>
<dbReference type="InterPro" id="IPR019734">
    <property type="entry name" value="TPR_rpt"/>
</dbReference>
<dbReference type="Pfam" id="PF03704">
    <property type="entry name" value="BTAD"/>
    <property type="match status" value="1"/>
</dbReference>
<dbReference type="InterPro" id="IPR011990">
    <property type="entry name" value="TPR-like_helical_dom_sf"/>
</dbReference>
<name>A0A8J3R3L5_9ACTN</name>
<feature type="DNA-binding region" description="OmpR/PhoB-type" evidence="4">
    <location>
        <begin position="1"/>
        <end position="94"/>
    </location>
</feature>
<evidence type="ECO:0000256" key="3">
    <source>
        <dbReference type="PROSITE-ProRule" id="PRU00339"/>
    </source>
</evidence>
<dbReference type="SUPFAM" id="SSF46894">
    <property type="entry name" value="C-terminal effector domain of the bipartite response regulators"/>
    <property type="match status" value="1"/>
</dbReference>
<dbReference type="InterPro" id="IPR002182">
    <property type="entry name" value="NB-ARC"/>
</dbReference>
<dbReference type="GO" id="GO:0006355">
    <property type="term" value="P:regulation of DNA-templated transcription"/>
    <property type="evidence" value="ECO:0007669"/>
    <property type="project" value="InterPro"/>
</dbReference>
<evidence type="ECO:0000313" key="8">
    <source>
        <dbReference type="Proteomes" id="UP000642748"/>
    </source>
</evidence>
<dbReference type="InterPro" id="IPR036388">
    <property type="entry name" value="WH-like_DNA-bd_sf"/>
</dbReference>
<dbReference type="InterPro" id="IPR016032">
    <property type="entry name" value="Sig_transdc_resp-reg_C-effctor"/>
</dbReference>
<organism evidence="7 8">
    <name type="scientific">Rugosimonospora africana</name>
    <dbReference type="NCBI Taxonomy" id="556532"/>
    <lineage>
        <taxon>Bacteria</taxon>
        <taxon>Bacillati</taxon>
        <taxon>Actinomycetota</taxon>
        <taxon>Actinomycetes</taxon>
        <taxon>Micromonosporales</taxon>
        <taxon>Micromonosporaceae</taxon>
        <taxon>Rugosimonospora</taxon>
    </lineage>
</organism>
<dbReference type="Gene3D" id="1.25.40.10">
    <property type="entry name" value="Tetratricopeptide repeat domain"/>
    <property type="match status" value="3"/>
</dbReference>
<feature type="region of interest" description="Disordered" evidence="5">
    <location>
        <begin position="249"/>
        <end position="273"/>
    </location>
</feature>
<dbReference type="AlphaFoldDB" id="A0A8J3R3L5"/>
<dbReference type="CDD" id="cd15831">
    <property type="entry name" value="BTAD"/>
    <property type="match status" value="1"/>
</dbReference>
<dbReference type="InterPro" id="IPR005158">
    <property type="entry name" value="BTAD"/>
</dbReference>
<dbReference type="SUPFAM" id="SSF52540">
    <property type="entry name" value="P-loop containing nucleoside triphosphate hydrolases"/>
    <property type="match status" value="1"/>
</dbReference>
<dbReference type="PROSITE" id="PS51755">
    <property type="entry name" value="OMPR_PHOB"/>
    <property type="match status" value="1"/>
</dbReference>
<protein>
    <submittedName>
        <fullName evidence="7">SARP family transcriptional regulator</fullName>
    </submittedName>
</protein>
<dbReference type="GO" id="GO:0043531">
    <property type="term" value="F:ADP binding"/>
    <property type="evidence" value="ECO:0007669"/>
    <property type="project" value="InterPro"/>
</dbReference>
<dbReference type="GO" id="GO:0000160">
    <property type="term" value="P:phosphorelay signal transduction system"/>
    <property type="evidence" value="ECO:0007669"/>
    <property type="project" value="InterPro"/>
</dbReference>
<evidence type="ECO:0000256" key="1">
    <source>
        <dbReference type="ARBA" id="ARBA00005820"/>
    </source>
</evidence>
<dbReference type="Gene3D" id="1.10.10.10">
    <property type="entry name" value="Winged helix-like DNA-binding domain superfamily/Winged helix DNA-binding domain"/>
    <property type="match status" value="1"/>
</dbReference>
<comment type="caution">
    <text evidence="7">The sequence shown here is derived from an EMBL/GenBank/DDBJ whole genome shotgun (WGS) entry which is preliminary data.</text>
</comment>
<dbReference type="InterPro" id="IPR001867">
    <property type="entry name" value="OmpR/PhoB-type_DNA-bd"/>
</dbReference>